<organism evidence="4 5">
    <name type="scientific">Saimiri boliviensis boliviensis</name>
    <name type="common">Bolivian squirrel monkey</name>
    <dbReference type="NCBI Taxonomy" id="39432"/>
    <lineage>
        <taxon>Eukaryota</taxon>
        <taxon>Metazoa</taxon>
        <taxon>Chordata</taxon>
        <taxon>Craniata</taxon>
        <taxon>Vertebrata</taxon>
        <taxon>Euteleostomi</taxon>
        <taxon>Mammalia</taxon>
        <taxon>Eutheria</taxon>
        <taxon>Euarchontoglires</taxon>
        <taxon>Primates</taxon>
        <taxon>Haplorrhini</taxon>
        <taxon>Platyrrhini</taxon>
        <taxon>Cebidae</taxon>
        <taxon>Saimiriinae</taxon>
        <taxon>Saimiri</taxon>
    </lineage>
</organism>
<feature type="region of interest" description="Disordered" evidence="1">
    <location>
        <begin position="47"/>
        <end position="341"/>
    </location>
</feature>
<dbReference type="GO" id="GO:0005802">
    <property type="term" value="C:trans-Golgi network"/>
    <property type="evidence" value="ECO:0007669"/>
    <property type="project" value="TreeGrafter"/>
</dbReference>
<proteinExistence type="predicted"/>
<feature type="compositionally biased region" description="Basic and acidic residues" evidence="1">
    <location>
        <begin position="330"/>
        <end position="339"/>
    </location>
</feature>
<name>A0A2K6U566_SAIBB</name>
<feature type="compositionally biased region" description="Basic and acidic residues" evidence="1">
    <location>
        <begin position="189"/>
        <end position="218"/>
    </location>
</feature>
<evidence type="ECO:0000256" key="1">
    <source>
        <dbReference type="SAM" id="MobiDB-lite"/>
    </source>
</evidence>
<feature type="compositionally biased region" description="Polar residues" evidence="1">
    <location>
        <begin position="163"/>
        <end position="188"/>
    </location>
</feature>
<keyword evidence="2" id="KW-0472">Membrane</keyword>
<feature type="compositionally biased region" description="Basic and acidic residues" evidence="1">
    <location>
        <begin position="279"/>
        <end position="293"/>
    </location>
</feature>
<keyword evidence="3" id="KW-0732">Signal</keyword>
<dbReference type="GO" id="GO:0005768">
    <property type="term" value="C:endosome"/>
    <property type="evidence" value="ECO:0007669"/>
    <property type="project" value="TreeGrafter"/>
</dbReference>
<feature type="compositionally biased region" description="Basic and acidic residues" evidence="1">
    <location>
        <begin position="306"/>
        <end position="315"/>
    </location>
</feature>
<feature type="signal peptide" evidence="3">
    <location>
        <begin position="1"/>
        <end position="16"/>
    </location>
</feature>
<evidence type="ECO:0000256" key="2">
    <source>
        <dbReference type="SAM" id="Phobius"/>
    </source>
</evidence>
<reference evidence="4" key="2">
    <citation type="submission" date="2025-09" db="UniProtKB">
        <authorList>
            <consortium name="Ensembl"/>
        </authorList>
    </citation>
    <scope>IDENTIFICATION</scope>
</reference>
<sequence length="418" mass="44357">MRVVVALVLLSISAAGKTLHPASHSCPQPPSSLLPCPTHLSIPVRPLPPISSSSEEFLVPASAPLPKSQTPKKEEGAVRPSTGGDSNHPTSSQLLGGSTKSEQEPQTPKDSSSKPNSGAQTQKDSPGRSGADTQTPEHGTSQSGVDTQTPEHGTGRSGADGQTPEQGTSQSSADTQTPKHGPSQSGEQTPEHGKSGVEEHTPEHGKSGVEEQTPKDGSSKVVSEQPSRKDHAKPISNPSDKELPKANTNQLADKGNPSRPAFKTESGEDTDLVSPPQEEEGKSSERTEDVEPKEAEDDDTGPEEISPPKEEKEKVSGSASNENPDGTLLGKDDPYKDSSESASAESSHFFAYLVTAAILVAVLYIAYHNKRKIIAFVLEGKRSKVTRRPKASDYQPPKRSFFFPPQSLNSMVYSSGKR</sequence>
<dbReference type="PANTHER" id="PTHR23211:SF0">
    <property type="entry name" value="TRANS-GOLGI NETWORK INTEGRAL MEMBRANE PROTEIN 2"/>
    <property type="match status" value="1"/>
</dbReference>
<accession>A0A2K6U566</accession>
<dbReference type="PANTHER" id="PTHR23211">
    <property type="entry name" value="TRANS-GOLGI NETWORK INTEGRAL MEMBRANE PROTEIN TGN38"/>
    <property type="match status" value="1"/>
</dbReference>
<gene>
    <name evidence="4" type="primary">TGOLN2</name>
</gene>
<feature type="compositionally biased region" description="Polar residues" evidence="1">
    <location>
        <begin position="131"/>
        <end position="151"/>
    </location>
</feature>
<dbReference type="AlphaFoldDB" id="A0A2K6U566"/>
<feature type="compositionally biased region" description="Basic and acidic residues" evidence="1">
    <location>
        <begin position="226"/>
        <end position="244"/>
    </location>
</feature>
<keyword evidence="2" id="KW-0812">Transmembrane</keyword>
<keyword evidence="5" id="KW-1185">Reference proteome</keyword>
<dbReference type="Pfam" id="PF17818">
    <property type="entry name" value="KCT2"/>
    <property type="match status" value="1"/>
</dbReference>
<feature type="compositionally biased region" description="Polar residues" evidence="1">
    <location>
        <begin position="83"/>
        <end position="124"/>
    </location>
</feature>
<reference evidence="4" key="1">
    <citation type="submission" date="2025-08" db="UniProtKB">
        <authorList>
            <consortium name="Ensembl"/>
        </authorList>
    </citation>
    <scope>IDENTIFICATION</scope>
</reference>
<evidence type="ECO:0000313" key="4">
    <source>
        <dbReference type="Ensembl" id="ENSSBOP00000027042.1"/>
    </source>
</evidence>
<dbReference type="Proteomes" id="UP000233220">
    <property type="component" value="Unplaced"/>
</dbReference>
<dbReference type="STRING" id="39432.ENSSBOP00000027042"/>
<feature type="transmembrane region" description="Helical" evidence="2">
    <location>
        <begin position="349"/>
        <end position="367"/>
    </location>
</feature>
<dbReference type="GO" id="GO:0030140">
    <property type="term" value="C:trans-Golgi network transport vesicle"/>
    <property type="evidence" value="ECO:0007669"/>
    <property type="project" value="TreeGrafter"/>
</dbReference>
<evidence type="ECO:0000256" key="3">
    <source>
        <dbReference type="SAM" id="SignalP"/>
    </source>
</evidence>
<protein>
    <submittedName>
        <fullName evidence="4">Trans-golgi network protein 2</fullName>
    </submittedName>
</protein>
<feature type="chain" id="PRO_5014329000" evidence="3">
    <location>
        <begin position="17"/>
        <end position="418"/>
    </location>
</feature>
<dbReference type="Ensembl" id="ENSSBOT00000043918.1">
    <property type="protein sequence ID" value="ENSSBOP00000027042.1"/>
    <property type="gene ID" value="ENSSBOG00000029932.1"/>
</dbReference>
<evidence type="ECO:0000313" key="5">
    <source>
        <dbReference type="Proteomes" id="UP000233220"/>
    </source>
</evidence>
<keyword evidence="2" id="KW-1133">Transmembrane helix</keyword>
<dbReference type="GeneTree" id="ENSGT00530000064712"/>